<comment type="catalytic activity">
    <reaction evidence="7">
        <text>tRNA(Met) + L-methionine + ATP = L-methionyl-tRNA(Met) + AMP + diphosphate</text>
        <dbReference type="Rhea" id="RHEA:13481"/>
        <dbReference type="Rhea" id="RHEA-COMP:9667"/>
        <dbReference type="Rhea" id="RHEA-COMP:9698"/>
        <dbReference type="ChEBI" id="CHEBI:30616"/>
        <dbReference type="ChEBI" id="CHEBI:33019"/>
        <dbReference type="ChEBI" id="CHEBI:57844"/>
        <dbReference type="ChEBI" id="CHEBI:78442"/>
        <dbReference type="ChEBI" id="CHEBI:78530"/>
        <dbReference type="ChEBI" id="CHEBI:456215"/>
        <dbReference type="EC" id="6.1.1.10"/>
    </reaction>
</comment>
<dbReference type="SUPFAM" id="SSF52374">
    <property type="entry name" value="Nucleotidylyl transferase"/>
    <property type="match status" value="1"/>
</dbReference>
<dbReference type="InterPro" id="IPR023458">
    <property type="entry name" value="Met-tRNA_ligase_1"/>
</dbReference>
<keyword evidence="5 8" id="KW-0648">Protein biosynthesis</keyword>
<accession>A0ABV1JDD1</accession>
<dbReference type="Pfam" id="PF09334">
    <property type="entry name" value="tRNA-synt_1g"/>
    <property type="match status" value="2"/>
</dbReference>
<name>A0ABV1JDD1_9ACTN</name>
<dbReference type="Gene3D" id="3.40.50.620">
    <property type="entry name" value="HUPs"/>
    <property type="match status" value="2"/>
</dbReference>
<evidence type="ECO:0000313" key="11">
    <source>
        <dbReference type="Proteomes" id="UP001487305"/>
    </source>
</evidence>
<dbReference type="PANTHER" id="PTHR45765:SF1">
    <property type="entry name" value="METHIONINE--TRNA LIGASE, CYTOPLASMIC"/>
    <property type="match status" value="1"/>
</dbReference>
<feature type="domain" description="Methionyl/Leucyl tRNA synthetase" evidence="9">
    <location>
        <begin position="15"/>
        <end position="247"/>
    </location>
</feature>
<evidence type="ECO:0000256" key="1">
    <source>
        <dbReference type="ARBA" id="ARBA00008258"/>
    </source>
</evidence>
<dbReference type="SUPFAM" id="SSF47323">
    <property type="entry name" value="Anticodon-binding domain of a subclass of class I aminoacyl-tRNA synthetases"/>
    <property type="match status" value="1"/>
</dbReference>
<evidence type="ECO:0000256" key="5">
    <source>
        <dbReference type="ARBA" id="ARBA00022917"/>
    </source>
</evidence>
<dbReference type="Gene3D" id="1.10.730.10">
    <property type="entry name" value="Isoleucyl-tRNA Synthetase, Domain 1"/>
    <property type="match status" value="1"/>
</dbReference>
<dbReference type="GO" id="GO:0016874">
    <property type="term" value="F:ligase activity"/>
    <property type="evidence" value="ECO:0007669"/>
    <property type="project" value="UniProtKB-KW"/>
</dbReference>
<comment type="similarity">
    <text evidence="1">Belongs to the class-I aminoacyl-tRNA synthetase family. MetG type 1 subfamily.</text>
</comment>
<feature type="domain" description="Methionyl/Leucyl tRNA synthetase" evidence="9">
    <location>
        <begin position="311"/>
        <end position="477"/>
    </location>
</feature>
<evidence type="ECO:0000313" key="10">
    <source>
        <dbReference type="EMBL" id="MEQ3362870.1"/>
    </source>
</evidence>
<dbReference type="Gene3D" id="2.20.28.20">
    <property type="entry name" value="Methionyl-tRNA synthetase, Zn-domain"/>
    <property type="match status" value="1"/>
</dbReference>
<dbReference type="InterPro" id="IPR015413">
    <property type="entry name" value="Methionyl/Leucyl_tRNA_Synth"/>
</dbReference>
<organism evidence="10 11">
    <name type="scientific">Raoultibacter massiliensis</name>
    <dbReference type="NCBI Taxonomy" id="1852371"/>
    <lineage>
        <taxon>Bacteria</taxon>
        <taxon>Bacillati</taxon>
        <taxon>Actinomycetota</taxon>
        <taxon>Coriobacteriia</taxon>
        <taxon>Eggerthellales</taxon>
        <taxon>Eggerthellaceae</taxon>
        <taxon>Raoultibacter</taxon>
    </lineage>
</organism>
<gene>
    <name evidence="10" type="ORF">AAA083_07765</name>
</gene>
<keyword evidence="6 8" id="KW-0030">Aminoacyl-tRNA synthetase</keyword>
<evidence type="ECO:0000256" key="4">
    <source>
        <dbReference type="ARBA" id="ARBA00022840"/>
    </source>
</evidence>
<keyword evidence="3 8" id="KW-0547">Nucleotide-binding</keyword>
<dbReference type="EMBL" id="JBBNOP010000005">
    <property type="protein sequence ID" value="MEQ3362870.1"/>
    <property type="molecule type" value="Genomic_DNA"/>
</dbReference>
<dbReference type="Proteomes" id="UP001487305">
    <property type="component" value="Unassembled WGS sequence"/>
</dbReference>
<evidence type="ECO:0000256" key="8">
    <source>
        <dbReference type="RuleBase" id="RU363039"/>
    </source>
</evidence>
<dbReference type="InterPro" id="IPR014729">
    <property type="entry name" value="Rossmann-like_a/b/a_fold"/>
</dbReference>
<dbReference type="PANTHER" id="PTHR45765">
    <property type="entry name" value="METHIONINE--TRNA LIGASE"/>
    <property type="match status" value="1"/>
</dbReference>
<reference evidence="10 11" key="1">
    <citation type="submission" date="2024-04" db="EMBL/GenBank/DDBJ databases">
        <title>Human intestinal bacterial collection.</title>
        <authorList>
            <person name="Pauvert C."/>
            <person name="Hitch T.C.A."/>
            <person name="Clavel T."/>
        </authorList>
    </citation>
    <scope>NUCLEOTIDE SEQUENCE [LARGE SCALE GENOMIC DNA]</scope>
    <source>
        <strain evidence="10 11">CLA-KB-H42</strain>
    </source>
</reference>
<dbReference type="InterPro" id="IPR009080">
    <property type="entry name" value="tRNAsynth_Ia_anticodon-bd"/>
</dbReference>
<evidence type="ECO:0000259" key="9">
    <source>
        <dbReference type="Pfam" id="PF09334"/>
    </source>
</evidence>
<evidence type="ECO:0000256" key="2">
    <source>
        <dbReference type="ARBA" id="ARBA00022598"/>
    </source>
</evidence>
<keyword evidence="4 8" id="KW-0067">ATP-binding</keyword>
<evidence type="ECO:0000256" key="6">
    <source>
        <dbReference type="ARBA" id="ARBA00023146"/>
    </source>
</evidence>
<keyword evidence="2 8" id="KW-0436">Ligase</keyword>
<proteinExistence type="inferred from homology"/>
<comment type="caution">
    <text evidence="10">The sequence shown here is derived from an EMBL/GenBank/DDBJ whole genome shotgun (WGS) entry which is preliminary data.</text>
</comment>
<dbReference type="InterPro" id="IPR029038">
    <property type="entry name" value="MetRS_Zn"/>
</dbReference>
<keyword evidence="11" id="KW-1185">Reference proteome</keyword>
<evidence type="ECO:0000256" key="3">
    <source>
        <dbReference type="ARBA" id="ARBA00022741"/>
    </source>
</evidence>
<evidence type="ECO:0000256" key="7">
    <source>
        <dbReference type="ARBA" id="ARBA00047364"/>
    </source>
</evidence>
<dbReference type="RefSeq" id="WP_102375110.1">
    <property type="nucleotide sequence ID" value="NZ_JBBNOP010000005.1"/>
</dbReference>
<sequence length="693" mass="78405">MVPSPDKPSWPKRAVVTAGMPYGNKPLHFGHIAGVFVPADCYARFLRDRIGKENVRFISGTDCFGSPINEGYRKLVEAGEFEGTIADYVQGNHDAQKKTLDAYNISLSIYEGSGMGHSGEVHQQISEAFIEKLYENGYLHKRATLQFYDPQAETFLNGRQVVGRCPVQGCKSEHAYADECDLGHQYAPEDLIAPKSSITGATPEMRPVENWYFDLPAFAGFLRARTAEMEADPEVRPVVYNTVKEFLAPPVVYVKNEAYDEYRALADELPVHSYREAEKGKQSFEIEFATIDDRDAAREVLARAGIRFRMGKTLTPFRITGNIEWGVKAPVIDGLEGLTVWCWPESLWAPMSFTMAVNDKMGMPRGSWRDFWCSEDARVYQFIGQDNLYFYGVAQPALFEAIRPGDILQPGIAEHPLQQTKLIANYHILFGDKKASSSGAVKPPTADALLDYYTPEQLRAHFLALGLDQKSVGFKPKPFEADEAKRDDPRVADPVLKEGALLTNVFNRLARSCFYEAQKNFGGYMPIGKVSPEVVEKAHETLMAYDHTMYKAELHTIMSLMDEFIRWSNKYWTEQIRVVENALASLEEADGSGEPDSSLSTVEEIAIRRRQVLVDCFFLLRMATLLMHPVVPAGTEKICDYLSFEFDEFFSWNYDFEDNAELCGAGEITEGRHRIRELPPRTDFFERHPSQFK</sequence>
<protein>
    <submittedName>
        <fullName evidence="10">Class I tRNA ligase family protein</fullName>
    </submittedName>
</protein>